<dbReference type="PROSITE" id="PS51340">
    <property type="entry name" value="MOSC"/>
    <property type="match status" value="1"/>
</dbReference>
<dbReference type="Gene3D" id="2.40.33.20">
    <property type="entry name" value="PK beta-barrel domain-like"/>
    <property type="match status" value="1"/>
</dbReference>
<keyword evidence="3" id="KW-1185">Reference proteome</keyword>
<feature type="domain" description="MOSC" evidence="1">
    <location>
        <begin position="1"/>
        <end position="124"/>
    </location>
</feature>
<dbReference type="PANTHER" id="PTHR30212">
    <property type="entry name" value="PROTEIN YIIM"/>
    <property type="match status" value="1"/>
</dbReference>
<dbReference type="Pfam" id="PF03473">
    <property type="entry name" value="MOSC"/>
    <property type="match status" value="1"/>
</dbReference>
<protein>
    <submittedName>
        <fullName evidence="2">MOSC domain-containing protein</fullName>
    </submittedName>
</protein>
<dbReference type="Pfam" id="PF03475">
    <property type="entry name" value="YiiM_3-alpha"/>
    <property type="match status" value="1"/>
</dbReference>
<dbReference type="GO" id="GO:0030151">
    <property type="term" value="F:molybdenum ion binding"/>
    <property type="evidence" value="ECO:0007669"/>
    <property type="project" value="InterPro"/>
</dbReference>
<dbReference type="AlphaFoldDB" id="A0AAV4LE09"/>
<dbReference type="GO" id="GO:0003824">
    <property type="term" value="F:catalytic activity"/>
    <property type="evidence" value="ECO:0007669"/>
    <property type="project" value="InterPro"/>
</dbReference>
<dbReference type="InterPro" id="IPR005163">
    <property type="entry name" value="Tri_helical_YiiM-like"/>
</dbReference>
<sequence length="174" mass="20124">MNLDGDGQADLVYHGGKDKAVCVYSYDHYPYWERVLKRKLAYAAFGENLTVKGIKEEEICIGDIFQFGEAIVQVSQPRQPCHKLAKKHNMKDLPLLVQKTGFTGFYFRVLREGWVAQDRGLRLLHRHPLGITVAFANQIMHHDKKNLKGIEQILAVKELSESWRNTFLKRLRES</sequence>
<name>A0AAV4LE09_9BACL</name>
<proteinExistence type="predicted"/>
<dbReference type="InterPro" id="IPR011037">
    <property type="entry name" value="Pyrv_Knase-like_insert_dom_sf"/>
</dbReference>
<dbReference type="Proteomes" id="UP001057291">
    <property type="component" value="Unassembled WGS sequence"/>
</dbReference>
<dbReference type="InterPro" id="IPR052353">
    <property type="entry name" value="Benzoxazolinone_Detox_Enz"/>
</dbReference>
<organism evidence="2 3">
    <name type="scientific">Collibacillus ludicampi</name>
    <dbReference type="NCBI Taxonomy" id="2771369"/>
    <lineage>
        <taxon>Bacteria</taxon>
        <taxon>Bacillati</taxon>
        <taxon>Bacillota</taxon>
        <taxon>Bacilli</taxon>
        <taxon>Bacillales</taxon>
        <taxon>Alicyclobacillaceae</taxon>
        <taxon>Collibacillus</taxon>
    </lineage>
</organism>
<dbReference type="PANTHER" id="PTHR30212:SF4">
    <property type="entry name" value="MOSC DOMAIN-CONTAINING PROTEIN"/>
    <property type="match status" value="1"/>
</dbReference>
<accession>A0AAV4LE09</accession>
<gene>
    <name evidence="2" type="primary">yflK</name>
    <name evidence="2" type="ORF">DNHGIG_15750</name>
</gene>
<evidence type="ECO:0000313" key="3">
    <source>
        <dbReference type="Proteomes" id="UP001057291"/>
    </source>
</evidence>
<reference evidence="2" key="1">
    <citation type="journal article" date="2023" name="Int. J. Syst. Evol. Microbiol.">
        <title>Collibacillus ludicampi gen. nov., sp. nov., a new soil bacterium of the family Alicyclobacillaceae.</title>
        <authorList>
            <person name="Jojima T."/>
            <person name="Ioku Y."/>
            <person name="Fukuta Y."/>
            <person name="Shirasaka N."/>
            <person name="Matsumura Y."/>
            <person name="Mori M."/>
        </authorList>
    </citation>
    <scope>NUCLEOTIDE SEQUENCE</scope>
    <source>
        <strain evidence="2">TP075</strain>
    </source>
</reference>
<evidence type="ECO:0000259" key="1">
    <source>
        <dbReference type="PROSITE" id="PS51340"/>
    </source>
</evidence>
<dbReference type="GO" id="GO:0030170">
    <property type="term" value="F:pyridoxal phosphate binding"/>
    <property type="evidence" value="ECO:0007669"/>
    <property type="project" value="InterPro"/>
</dbReference>
<dbReference type="InterPro" id="IPR005302">
    <property type="entry name" value="MoCF_Sase_C"/>
</dbReference>
<dbReference type="SUPFAM" id="SSF50800">
    <property type="entry name" value="PK beta-barrel domain-like"/>
    <property type="match status" value="1"/>
</dbReference>
<dbReference type="EMBL" id="BOQE01000001">
    <property type="protein sequence ID" value="GIM46026.1"/>
    <property type="molecule type" value="Genomic_DNA"/>
</dbReference>
<evidence type="ECO:0000313" key="2">
    <source>
        <dbReference type="EMBL" id="GIM46026.1"/>
    </source>
</evidence>
<comment type="caution">
    <text evidence="2">The sequence shown here is derived from an EMBL/GenBank/DDBJ whole genome shotgun (WGS) entry which is preliminary data.</text>
</comment>